<dbReference type="RefSeq" id="WP_144367430.1">
    <property type="nucleotide sequence ID" value="NZ_CABHNA010000068.1"/>
</dbReference>
<evidence type="ECO:0000256" key="5">
    <source>
        <dbReference type="SAM" id="MobiDB-lite"/>
    </source>
</evidence>
<dbReference type="EMBL" id="CABHNA010000068">
    <property type="protein sequence ID" value="VUX15367.1"/>
    <property type="molecule type" value="Genomic_DNA"/>
</dbReference>
<evidence type="ECO:0000259" key="6">
    <source>
        <dbReference type="PROSITE" id="PS50893"/>
    </source>
</evidence>
<accession>A0A564U757</accession>
<dbReference type="Gene3D" id="3.40.50.300">
    <property type="entry name" value="P-loop containing nucleotide triphosphate hydrolases"/>
    <property type="match status" value="1"/>
</dbReference>
<proteinExistence type="inferred from homology"/>
<dbReference type="InterPro" id="IPR003593">
    <property type="entry name" value="AAA+_ATPase"/>
</dbReference>
<keyword evidence="8" id="KW-1185">Reference proteome</keyword>
<dbReference type="SUPFAM" id="SSF52540">
    <property type="entry name" value="P-loop containing nucleoside triphosphate hydrolases"/>
    <property type="match status" value="1"/>
</dbReference>
<dbReference type="PROSITE" id="PS50893">
    <property type="entry name" value="ABC_TRANSPORTER_2"/>
    <property type="match status" value="1"/>
</dbReference>
<keyword evidence="2" id="KW-0813">Transport</keyword>
<evidence type="ECO:0000313" key="7">
    <source>
        <dbReference type="EMBL" id="VUX15367.1"/>
    </source>
</evidence>
<protein>
    <submittedName>
        <fullName evidence="7">Putative ABC transporter ATP-binding protein YxlF</fullName>
        <ecNumber evidence="7">3.6.3.-</ecNumber>
    </submittedName>
</protein>
<dbReference type="PANTHER" id="PTHR43335:SF4">
    <property type="entry name" value="ABC TRANSPORTER, ATP-BINDING PROTEIN"/>
    <property type="match status" value="1"/>
</dbReference>
<dbReference type="EC" id="3.6.3.-" evidence="7"/>
<comment type="similarity">
    <text evidence="1">Belongs to the ABC transporter superfamily.</text>
</comment>
<keyword evidence="7" id="KW-0378">Hydrolase</keyword>
<feature type="domain" description="ABC transporter" evidence="6">
    <location>
        <begin position="2"/>
        <end position="231"/>
    </location>
</feature>
<dbReference type="Pfam" id="PF00005">
    <property type="entry name" value="ABC_tran"/>
    <property type="match status" value="1"/>
</dbReference>
<dbReference type="AlphaFoldDB" id="A0A564U757"/>
<dbReference type="CDD" id="cd03230">
    <property type="entry name" value="ABC_DR_subfamily_A"/>
    <property type="match status" value="1"/>
</dbReference>
<dbReference type="GO" id="GO:0016887">
    <property type="term" value="F:ATP hydrolysis activity"/>
    <property type="evidence" value="ECO:0007669"/>
    <property type="project" value="InterPro"/>
</dbReference>
<evidence type="ECO:0000256" key="4">
    <source>
        <dbReference type="ARBA" id="ARBA00022840"/>
    </source>
</evidence>
<keyword evidence="4 7" id="KW-0067">ATP-binding</keyword>
<sequence length="334" mass="37876">MIEVKNLVKKYGNHTAVDHLNFTIEEGHVYGFLGPNGAGKSTTMNIMTGYLGATEGEVLINGHDILKEPEEAKKQIGYLPELPPLYMEMTVREYLEFVAELKGIAKNKREESINEVEKMVKIWEVENRLIRNLSKGYRQRVGLAQAVLGFPEIIILDEPSVGLDPKQIIEIRELIRQLAKKHTVILSSHILAEVREVCDYILIISKGKLVASDTPENLERNLGDSDLIEIETKASPDEVRRILETVDGIRSISTKQLENGITWTQIQEKKNTDIREKVFQAFAQNHQPLLKLNPLQVSLEDVFMELTQSDRAAEEYAEKAKKKETEDMKDAGDL</sequence>
<gene>
    <name evidence="7" type="primary">yxlF_5</name>
    <name evidence="7" type="ORF">RTSSTS7063_02099</name>
</gene>
<feature type="region of interest" description="Disordered" evidence="5">
    <location>
        <begin position="313"/>
        <end position="334"/>
    </location>
</feature>
<dbReference type="Proteomes" id="UP000363661">
    <property type="component" value="Unassembled WGS sequence"/>
</dbReference>
<dbReference type="SMART" id="SM00382">
    <property type="entry name" value="AAA"/>
    <property type="match status" value="1"/>
</dbReference>
<reference evidence="7 8" key="1">
    <citation type="submission" date="2019-07" db="EMBL/GenBank/DDBJ databases">
        <authorList>
            <person name="Hibberd C M."/>
            <person name="Gehrig L. J."/>
            <person name="Chang H.-W."/>
            <person name="Venkatesh S."/>
        </authorList>
    </citation>
    <scope>NUCLEOTIDE SEQUENCE [LARGE SCALE GENOMIC DNA]</scope>
    <source>
        <strain evidence="7">Ruminococcus_torques_SSTS_Bg7063</strain>
    </source>
</reference>
<keyword evidence="3" id="KW-0547">Nucleotide-binding</keyword>
<dbReference type="GO" id="GO:0005524">
    <property type="term" value="F:ATP binding"/>
    <property type="evidence" value="ECO:0007669"/>
    <property type="project" value="UniProtKB-KW"/>
</dbReference>
<dbReference type="PANTHER" id="PTHR43335">
    <property type="entry name" value="ABC TRANSPORTER, ATP-BINDING PROTEIN"/>
    <property type="match status" value="1"/>
</dbReference>
<evidence type="ECO:0000256" key="1">
    <source>
        <dbReference type="ARBA" id="ARBA00005417"/>
    </source>
</evidence>
<evidence type="ECO:0000256" key="2">
    <source>
        <dbReference type="ARBA" id="ARBA00022448"/>
    </source>
</evidence>
<evidence type="ECO:0000313" key="8">
    <source>
        <dbReference type="Proteomes" id="UP000363661"/>
    </source>
</evidence>
<name>A0A564U757_9FIRM</name>
<dbReference type="InterPro" id="IPR003439">
    <property type="entry name" value="ABC_transporter-like_ATP-bd"/>
</dbReference>
<organism evidence="7 8">
    <name type="scientific">[Ruminococcus] torques</name>
    <dbReference type="NCBI Taxonomy" id="33039"/>
    <lineage>
        <taxon>Bacteria</taxon>
        <taxon>Bacillati</taxon>
        <taxon>Bacillota</taxon>
        <taxon>Clostridia</taxon>
        <taxon>Lachnospirales</taxon>
        <taxon>Lachnospiraceae</taxon>
        <taxon>Mediterraneibacter</taxon>
    </lineage>
</organism>
<evidence type="ECO:0000256" key="3">
    <source>
        <dbReference type="ARBA" id="ARBA00022741"/>
    </source>
</evidence>
<dbReference type="InterPro" id="IPR027417">
    <property type="entry name" value="P-loop_NTPase"/>
</dbReference>